<dbReference type="SUPFAM" id="SSF63829">
    <property type="entry name" value="Calcium-dependent phosphotriesterase"/>
    <property type="match status" value="1"/>
</dbReference>
<feature type="domain" description="Strictosidine synthase conserved region" evidence="5">
    <location>
        <begin position="130"/>
        <end position="212"/>
    </location>
</feature>
<evidence type="ECO:0000256" key="1">
    <source>
        <dbReference type="ARBA" id="ARBA00009191"/>
    </source>
</evidence>
<keyword evidence="2" id="KW-0597">Phosphoprotein</keyword>
<dbReference type="GO" id="GO:0012505">
    <property type="term" value="C:endomembrane system"/>
    <property type="evidence" value="ECO:0007669"/>
    <property type="project" value="TreeGrafter"/>
</dbReference>
<dbReference type="PANTHER" id="PTHR10426:SF88">
    <property type="entry name" value="ADIPOCYTE PLASMA MEMBRANE-ASSOCIATED PROTEIN HEMOMUCIN-RELATED"/>
    <property type="match status" value="1"/>
</dbReference>
<dbReference type="Pfam" id="PF20067">
    <property type="entry name" value="SSL_N"/>
    <property type="match status" value="1"/>
</dbReference>
<proteinExistence type="inferred from homology"/>
<keyword evidence="7" id="KW-1185">Reference proteome</keyword>
<reference evidence="6" key="2">
    <citation type="submission" date="2020-09" db="EMBL/GenBank/DDBJ databases">
        <authorList>
            <person name="Sun Q."/>
            <person name="Zhou Y."/>
        </authorList>
    </citation>
    <scope>NUCLEOTIDE SEQUENCE</scope>
    <source>
        <strain evidence="6">CGMCC 4.7278</strain>
    </source>
</reference>
<dbReference type="RefSeq" id="WP_229683607.1">
    <property type="nucleotide sequence ID" value="NZ_BMMW01000001.1"/>
</dbReference>
<evidence type="ECO:0000256" key="3">
    <source>
        <dbReference type="ARBA" id="ARBA00023180"/>
    </source>
</evidence>
<dbReference type="Gene3D" id="2.120.10.30">
    <property type="entry name" value="TolB, C-terminal domain"/>
    <property type="match status" value="1"/>
</dbReference>
<accession>A0A917V3W9</accession>
<sequence>MIAGISMEPTRWTPPAAPARARDARGTPPLATPRRIELSSAGPEDVVVGDDGFVYAGLADGRIVRVDRESGSVVDVVNTGGRPLGLCAEPGGALLICDAHRGLLRWSGEQLTTLVDTVDGVPLNMASNVVVDDDGTIYFTTSSRRWVLDEWMNDLLEHSGTGRLLRRSPSGEVETLCDGLHFANGVAFTADQSALIVAETGGYRLHRYWLRGTRAGTFEPLVDNLPGFADNISLGSDGLIWVTLASPRNPLLDLLLPRAPFLRKLVWRLPAVLKPKPVRTVWVLGVDPTDGRVVHDLQCDATNYGMVTGVVEVDGTLILGSLDESAIAVTTVSGEQN</sequence>
<dbReference type="EMBL" id="BMMW01000001">
    <property type="protein sequence ID" value="GGK32923.1"/>
    <property type="molecule type" value="Genomic_DNA"/>
</dbReference>
<evidence type="ECO:0000313" key="6">
    <source>
        <dbReference type="EMBL" id="GGK32923.1"/>
    </source>
</evidence>
<gene>
    <name evidence="6" type="ORF">GCM10011591_00720</name>
</gene>
<dbReference type="PANTHER" id="PTHR10426">
    <property type="entry name" value="STRICTOSIDINE SYNTHASE-RELATED"/>
    <property type="match status" value="1"/>
</dbReference>
<dbReference type="InterPro" id="IPR011042">
    <property type="entry name" value="6-blade_b-propeller_TolB-like"/>
</dbReference>
<evidence type="ECO:0000256" key="2">
    <source>
        <dbReference type="ARBA" id="ARBA00022553"/>
    </source>
</evidence>
<reference evidence="6" key="1">
    <citation type="journal article" date="2014" name="Int. J. Syst. Evol. Microbiol.">
        <title>Complete genome sequence of Corynebacterium casei LMG S-19264T (=DSM 44701T), isolated from a smear-ripened cheese.</title>
        <authorList>
            <consortium name="US DOE Joint Genome Institute (JGI-PGF)"/>
            <person name="Walter F."/>
            <person name="Albersmeier A."/>
            <person name="Kalinowski J."/>
            <person name="Ruckert C."/>
        </authorList>
    </citation>
    <scope>NUCLEOTIDE SEQUENCE</scope>
    <source>
        <strain evidence="6">CGMCC 4.7278</strain>
    </source>
</reference>
<dbReference type="Pfam" id="PF03088">
    <property type="entry name" value="Str_synth"/>
    <property type="match status" value="1"/>
</dbReference>
<protein>
    <submittedName>
        <fullName evidence="6">Strictosidine synthase</fullName>
    </submittedName>
</protein>
<dbReference type="InterPro" id="IPR018119">
    <property type="entry name" value="Strictosidine_synth_cons-reg"/>
</dbReference>
<keyword evidence="3" id="KW-0325">Glycoprotein</keyword>
<dbReference type="Proteomes" id="UP000612956">
    <property type="component" value="Unassembled WGS sequence"/>
</dbReference>
<evidence type="ECO:0000256" key="4">
    <source>
        <dbReference type="SAM" id="MobiDB-lite"/>
    </source>
</evidence>
<name>A0A917V3W9_9NOCA</name>
<comment type="similarity">
    <text evidence="1">Belongs to the strictosidine synthase family.</text>
</comment>
<feature type="region of interest" description="Disordered" evidence="4">
    <location>
        <begin position="1"/>
        <end position="32"/>
    </location>
</feature>
<dbReference type="AlphaFoldDB" id="A0A917V3W9"/>
<evidence type="ECO:0000313" key="7">
    <source>
        <dbReference type="Proteomes" id="UP000612956"/>
    </source>
</evidence>
<evidence type="ECO:0000259" key="5">
    <source>
        <dbReference type="Pfam" id="PF03088"/>
    </source>
</evidence>
<organism evidence="6 7">
    <name type="scientific">Nocardia camponoti</name>
    <dbReference type="NCBI Taxonomy" id="1616106"/>
    <lineage>
        <taxon>Bacteria</taxon>
        <taxon>Bacillati</taxon>
        <taxon>Actinomycetota</taxon>
        <taxon>Actinomycetes</taxon>
        <taxon>Mycobacteriales</taxon>
        <taxon>Nocardiaceae</taxon>
        <taxon>Nocardia</taxon>
    </lineage>
</organism>
<comment type="caution">
    <text evidence="6">The sequence shown here is derived from an EMBL/GenBank/DDBJ whole genome shotgun (WGS) entry which is preliminary data.</text>
</comment>
<dbReference type="GO" id="GO:0016787">
    <property type="term" value="F:hydrolase activity"/>
    <property type="evidence" value="ECO:0007669"/>
    <property type="project" value="TreeGrafter"/>
</dbReference>